<evidence type="ECO:0000256" key="6">
    <source>
        <dbReference type="ARBA" id="ARBA00023002"/>
    </source>
</evidence>
<dbReference type="OrthoDB" id="269227at2759"/>
<evidence type="ECO:0000259" key="9">
    <source>
        <dbReference type="PROSITE" id="PS00624"/>
    </source>
</evidence>
<dbReference type="SUPFAM" id="SSF54373">
    <property type="entry name" value="FAD-linked reductases, C-terminal domain"/>
    <property type="match status" value="1"/>
</dbReference>
<feature type="domain" description="Glucose-methanol-choline oxidoreductase N-terminal" evidence="9">
    <location>
        <begin position="341"/>
        <end position="355"/>
    </location>
</feature>
<name>A0A4S4LTZ5_9AGAM</name>
<feature type="binding site" evidence="8">
    <location>
        <position position="301"/>
    </location>
    <ligand>
        <name>FAD</name>
        <dbReference type="ChEBI" id="CHEBI:57692"/>
    </ligand>
</feature>
<dbReference type="SUPFAM" id="SSF51905">
    <property type="entry name" value="FAD/NAD(P)-binding domain"/>
    <property type="match status" value="1"/>
</dbReference>
<keyword evidence="11" id="KW-1185">Reference proteome</keyword>
<dbReference type="PANTHER" id="PTHR11552:SF201">
    <property type="entry name" value="GLUCOSE-METHANOL-CHOLINE OXIDOREDUCTASE N-TERMINAL DOMAIN-CONTAINING PROTEIN"/>
    <property type="match status" value="1"/>
</dbReference>
<comment type="caution">
    <text evidence="10">The sequence shown here is derived from an EMBL/GenBank/DDBJ whole genome shotgun (WGS) entry which is preliminary data.</text>
</comment>
<dbReference type="Gene3D" id="3.50.50.60">
    <property type="entry name" value="FAD/NAD(P)-binding domain"/>
    <property type="match status" value="1"/>
</dbReference>
<sequence>MQNLLLSPSCSPIWTSVMIYHLRPFIFLLVSLALRCNALIYENVSDLPSLYNYDYVIVGGGTAGGVIANRLSEDHHINVLVLEAGPTNRGRPEVTIPYLIRVALSEPSLDWNTTYIPQPGLNGRVIAFTRGYILGGSSSINGMVYSRGTAEDYDRYAAVTGDPGWSWDALQPYFRKARTISTRCTAIFTNLPFQNERFRPSAVDGFNTTGRYNPAVHGTKGITGTSMNAYPMDTDSIITRVTEEASDEFPFVLDYNSGVAHGIGWAQYTIQHGTRASSAWSYLADEYVERKNMHVLVGATVRRVFQSSAGGAVDTVEFFHGADNGTTLYTNASREIILSAGTAGSPYILLKSGVGDARTLATMNISAIADLPGVGQNLSEQTLVPNTRWVTTSTDNFQHILDNATTEAEAYAEWNKSRSGPFAAGGINQLIWLRMNESDPEVQQMLEKYGDPAAGPFSPHFEITPSNGRPMSGPLMDVSPIALNPYSRGSLTLDPTNPLGPPILDGGFYNHPMDMFVQKQAILTAIRMVSLPAWSDYVVEPSPGFAAVFTADGSVDDQALETFIRNNTLSNIHAVGTDSMSPYGAKWGVVDPDLKVKGLKGLRVVDASILPFVAAGHTMAPVYVLAERAADLIKQANV</sequence>
<dbReference type="Proteomes" id="UP000310158">
    <property type="component" value="Unassembled WGS sequence"/>
</dbReference>
<dbReference type="InterPro" id="IPR036188">
    <property type="entry name" value="FAD/NAD-bd_sf"/>
</dbReference>
<gene>
    <name evidence="10" type="ORF">EW146_g4634</name>
</gene>
<evidence type="ECO:0000313" key="11">
    <source>
        <dbReference type="Proteomes" id="UP000310158"/>
    </source>
</evidence>
<dbReference type="PROSITE" id="PS00624">
    <property type="entry name" value="GMC_OXRED_2"/>
    <property type="match status" value="1"/>
</dbReference>
<comment type="similarity">
    <text evidence="2">Belongs to the GMC oxidoreductase family.</text>
</comment>
<dbReference type="GO" id="GO:0016614">
    <property type="term" value="F:oxidoreductase activity, acting on CH-OH group of donors"/>
    <property type="evidence" value="ECO:0007669"/>
    <property type="project" value="InterPro"/>
</dbReference>
<dbReference type="Pfam" id="PF00732">
    <property type="entry name" value="GMC_oxred_N"/>
    <property type="match status" value="1"/>
</dbReference>
<comment type="cofactor">
    <cofactor evidence="1 8">
        <name>FAD</name>
        <dbReference type="ChEBI" id="CHEBI:57692"/>
    </cofactor>
</comment>
<feature type="binding site" evidence="8">
    <location>
        <begin position="141"/>
        <end position="144"/>
    </location>
    <ligand>
        <name>FAD</name>
        <dbReference type="ChEBI" id="CHEBI:57692"/>
    </ligand>
</feature>
<accession>A0A4S4LTZ5</accession>
<dbReference type="PANTHER" id="PTHR11552">
    <property type="entry name" value="GLUCOSE-METHANOL-CHOLINE GMC OXIDOREDUCTASE"/>
    <property type="match status" value="1"/>
</dbReference>
<dbReference type="Pfam" id="PF05199">
    <property type="entry name" value="GMC_oxred_C"/>
    <property type="match status" value="1"/>
</dbReference>
<dbReference type="InterPro" id="IPR000172">
    <property type="entry name" value="GMC_OxRdtase_N"/>
</dbReference>
<evidence type="ECO:0000256" key="1">
    <source>
        <dbReference type="ARBA" id="ARBA00001974"/>
    </source>
</evidence>
<keyword evidence="6" id="KW-0560">Oxidoreductase</keyword>
<dbReference type="GO" id="GO:0050660">
    <property type="term" value="F:flavin adenine dinucleotide binding"/>
    <property type="evidence" value="ECO:0007669"/>
    <property type="project" value="InterPro"/>
</dbReference>
<dbReference type="AlphaFoldDB" id="A0A4S4LTZ5"/>
<reference evidence="10 11" key="1">
    <citation type="submission" date="2019-02" db="EMBL/GenBank/DDBJ databases">
        <title>Genome sequencing of the rare red list fungi Bondarzewia mesenterica.</title>
        <authorList>
            <person name="Buettner E."/>
            <person name="Kellner H."/>
        </authorList>
    </citation>
    <scope>NUCLEOTIDE SEQUENCE [LARGE SCALE GENOMIC DNA]</scope>
    <source>
        <strain evidence="10 11">DSM 108281</strain>
    </source>
</reference>
<evidence type="ECO:0000256" key="3">
    <source>
        <dbReference type="ARBA" id="ARBA00022630"/>
    </source>
</evidence>
<evidence type="ECO:0000256" key="4">
    <source>
        <dbReference type="ARBA" id="ARBA00022729"/>
    </source>
</evidence>
<evidence type="ECO:0000256" key="8">
    <source>
        <dbReference type="PIRSR" id="PIRSR000137-2"/>
    </source>
</evidence>
<protein>
    <recommendedName>
        <fullName evidence="9">Glucose-methanol-choline oxidoreductase N-terminal domain-containing protein</fullName>
    </recommendedName>
</protein>
<dbReference type="PIRSF" id="PIRSF000137">
    <property type="entry name" value="Alcohol_oxidase"/>
    <property type="match status" value="1"/>
</dbReference>
<keyword evidence="3" id="KW-0285">Flavoprotein</keyword>
<proteinExistence type="inferred from homology"/>
<keyword evidence="5 8" id="KW-0274">FAD</keyword>
<evidence type="ECO:0000256" key="2">
    <source>
        <dbReference type="ARBA" id="ARBA00010790"/>
    </source>
</evidence>
<organism evidence="10 11">
    <name type="scientific">Bondarzewia mesenterica</name>
    <dbReference type="NCBI Taxonomy" id="1095465"/>
    <lineage>
        <taxon>Eukaryota</taxon>
        <taxon>Fungi</taxon>
        <taxon>Dikarya</taxon>
        <taxon>Basidiomycota</taxon>
        <taxon>Agaricomycotina</taxon>
        <taxon>Agaricomycetes</taxon>
        <taxon>Russulales</taxon>
        <taxon>Bondarzewiaceae</taxon>
        <taxon>Bondarzewia</taxon>
    </lineage>
</organism>
<dbReference type="InterPro" id="IPR007867">
    <property type="entry name" value="GMC_OxRtase_C"/>
</dbReference>
<evidence type="ECO:0000256" key="7">
    <source>
        <dbReference type="PIRSR" id="PIRSR000137-1"/>
    </source>
</evidence>
<evidence type="ECO:0000313" key="10">
    <source>
        <dbReference type="EMBL" id="THH15926.1"/>
    </source>
</evidence>
<feature type="active site" description="Proton acceptor" evidence="7">
    <location>
        <position position="617"/>
    </location>
</feature>
<dbReference type="Gene3D" id="3.30.560.10">
    <property type="entry name" value="Glucose Oxidase, domain 3"/>
    <property type="match status" value="1"/>
</dbReference>
<dbReference type="InterPro" id="IPR012132">
    <property type="entry name" value="GMC_OxRdtase"/>
</dbReference>
<feature type="active site" description="Proton donor" evidence="7">
    <location>
        <position position="573"/>
    </location>
</feature>
<evidence type="ECO:0000256" key="5">
    <source>
        <dbReference type="ARBA" id="ARBA00022827"/>
    </source>
</evidence>
<dbReference type="EMBL" id="SGPL01000183">
    <property type="protein sequence ID" value="THH15926.1"/>
    <property type="molecule type" value="Genomic_DNA"/>
</dbReference>
<keyword evidence="4" id="KW-0732">Signal</keyword>